<name>A0A7L4ZEJ1_9FLAO</name>
<organism evidence="1 2">
    <name type="scientific">Kordia antarctica</name>
    <dbReference type="NCBI Taxonomy" id="1218801"/>
    <lineage>
        <taxon>Bacteria</taxon>
        <taxon>Pseudomonadati</taxon>
        <taxon>Bacteroidota</taxon>
        <taxon>Flavobacteriia</taxon>
        <taxon>Flavobacteriales</taxon>
        <taxon>Flavobacteriaceae</taxon>
        <taxon>Kordia</taxon>
    </lineage>
</organism>
<sequence>MKKPLRILIVVFVAIIVLVYLRIANSKKTFETCTIHNISELSETNFKKHKTVLVSASTLYESDMFKTLLQGENYRDAWKAKVELPIVFLDTLFGGVEIIKEGGGKQTHSLRLKSKKDGIMYSMRSINKNPEKLVPEFAKTLGLENIIMDGISSQHPYASPVVARLSESINVPNTNPKAVFIPKQKTLENYNDKFGNRLFMIEYETKGDVNWTNYENVTKIVDTEDLQELKMELNDSLQIDKASLVRARLFDLVIGDWDRHTKQWGWAIVKNEFDYKAYPIPGDRDNAFFKTSGLIPSILTNENVIEELRPFENDIEYMEGLIYDFDIYFLHNTPETIFIEQANYIQTHLTDNDIENALRYWNDDLYNLHAKDIASKIKARRDNLLEYAKEFKRVLDTKPLLENPLKGSEREDVSAEKLKCFEC</sequence>
<dbReference type="Proteomes" id="UP000464657">
    <property type="component" value="Chromosome"/>
</dbReference>
<dbReference type="EMBL" id="CP019288">
    <property type="protein sequence ID" value="QHI34949.1"/>
    <property type="molecule type" value="Genomic_DNA"/>
</dbReference>
<keyword evidence="2" id="KW-1185">Reference proteome</keyword>
<gene>
    <name evidence="1" type="ORF">IMCC3317_02940</name>
</gene>
<evidence type="ECO:0000313" key="1">
    <source>
        <dbReference type="EMBL" id="QHI34949.1"/>
    </source>
</evidence>
<evidence type="ECO:0000313" key="2">
    <source>
        <dbReference type="Proteomes" id="UP000464657"/>
    </source>
</evidence>
<reference evidence="1 2" key="1">
    <citation type="journal article" date="2013" name="Int. J. Syst. Evol. Microbiol.">
        <title>Kordia antarctica sp. nov., isolated from Antarctic seawater.</title>
        <authorList>
            <person name="Baek K."/>
            <person name="Choi A."/>
            <person name="Kang I."/>
            <person name="Lee K."/>
            <person name="Cho J.C."/>
        </authorList>
    </citation>
    <scope>NUCLEOTIDE SEQUENCE [LARGE SCALE GENOMIC DNA]</scope>
    <source>
        <strain evidence="1 2">IMCC3317</strain>
    </source>
</reference>
<dbReference type="KEGG" id="kan:IMCC3317_02940"/>
<accession>A0A7L4ZEJ1</accession>
<dbReference type="AlphaFoldDB" id="A0A7L4ZEJ1"/>
<protein>
    <submittedName>
        <fullName evidence="1">Uncharacterized protein</fullName>
    </submittedName>
</protein>
<dbReference type="OrthoDB" id="333971at2"/>
<proteinExistence type="predicted"/>
<dbReference type="RefSeq" id="WP_160127728.1">
    <property type="nucleotide sequence ID" value="NZ_CP019288.1"/>
</dbReference>